<dbReference type="RefSeq" id="WP_011279279.1">
    <property type="nucleotide sequence ID" value="NC_007715.1"/>
</dbReference>
<evidence type="ECO:0000313" key="6">
    <source>
        <dbReference type="Proteomes" id="UP000245838"/>
    </source>
</evidence>
<dbReference type="PANTHER" id="PTHR44688">
    <property type="entry name" value="DNA-BINDING TRANSCRIPTIONAL ACTIVATOR DEVR_DOSR"/>
    <property type="match status" value="1"/>
</dbReference>
<dbReference type="InterPro" id="IPR016032">
    <property type="entry name" value="Sig_transdc_resp-reg_C-effctor"/>
</dbReference>
<dbReference type="Proteomes" id="UP000245838">
    <property type="component" value="Plasmid psg3"/>
</dbReference>
<keyword evidence="3" id="KW-0804">Transcription</keyword>
<dbReference type="GO" id="GO:0003677">
    <property type="term" value="F:DNA binding"/>
    <property type="evidence" value="ECO:0007669"/>
    <property type="project" value="UniProtKB-KW"/>
</dbReference>
<dbReference type="EMBL" id="LN854560">
    <property type="protein sequence ID" value="CRL46948.1"/>
    <property type="molecule type" value="Genomic_DNA"/>
</dbReference>
<accession>A0A193QP86</accession>
<dbReference type="PRINTS" id="PR00038">
    <property type="entry name" value="HTHLUXR"/>
</dbReference>
<evidence type="ECO:0000259" key="4">
    <source>
        <dbReference type="PROSITE" id="PS50043"/>
    </source>
</evidence>
<name>A0A193QP86_SODGM</name>
<dbReference type="InterPro" id="IPR036388">
    <property type="entry name" value="WH-like_DNA-bd_sf"/>
</dbReference>
<evidence type="ECO:0000256" key="1">
    <source>
        <dbReference type="ARBA" id="ARBA00023015"/>
    </source>
</evidence>
<dbReference type="SMART" id="SM00421">
    <property type="entry name" value="HTH_LUXR"/>
    <property type="match status" value="1"/>
</dbReference>
<keyword evidence="1" id="KW-0805">Transcription regulation</keyword>
<keyword evidence="2" id="KW-0238">DNA-binding</keyword>
<evidence type="ECO:0000256" key="3">
    <source>
        <dbReference type="ARBA" id="ARBA00023163"/>
    </source>
</evidence>
<dbReference type="Pfam" id="PF00196">
    <property type="entry name" value="GerE"/>
    <property type="match status" value="1"/>
</dbReference>
<dbReference type="Gene3D" id="1.10.10.10">
    <property type="entry name" value="Winged helix-like DNA-binding domain superfamily/Winged helix DNA-binding domain"/>
    <property type="match status" value="1"/>
</dbReference>
<evidence type="ECO:0000256" key="2">
    <source>
        <dbReference type="ARBA" id="ARBA00023125"/>
    </source>
</evidence>
<dbReference type="PANTHER" id="PTHR44688:SF16">
    <property type="entry name" value="DNA-BINDING TRANSCRIPTIONAL ACTIVATOR DEVR_DOSR"/>
    <property type="match status" value="1"/>
</dbReference>
<organism evidence="5 6">
    <name type="scientific">Sodalis glossinidius (strain morsitans)</name>
    <dbReference type="NCBI Taxonomy" id="343509"/>
    <lineage>
        <taxon>Bacteria</taxon>
        <taxon>Pseudomonadati</taxon>
        <taxon>Pseudomonadota</taxon>
        <taxon>Gammaproteobacteria</taxon>
        <taxon>Enterobacterales</taxon>
        <taxon>Bruguierivoracaceae</taxon>
        <taxon>Sodalis</taxon>
    </lineage>
</organism>
<dbReference type="CDD" id="cd06170">
    <property type="entry name" value="LuxR_C_like"/>
    <property type="match status" value="1"/>
</dbReference>
<dbReference type="SUPFAM" id="SSF46894">
    <property type="entry name" value="C-terminal effector domain of the bipartite response regulators"/>
    <property type="match status" value="1"/>
</dbReference>
<sequence>MHRHHLPCAPVQVRSTLECVDGEAPRSATFEADTRFTEKERKIIFFALQGLTAKDIGRRMDISYRTVEKRRQVIFDKTGAHSTRDLTM</sequence>
<gene>
    <name evidence="5" type="ORF">SGGMMB4_05920</name>
</gene>
<feature type="domain" description="HTH luxR-type" evidence="4">
    <location>
        <begin position="29"/>
        <end position="88"/>
    </location>
</feature>
<protein>
    <submittedName>
        <fullName evidence="5">Bacterial regulatory proteins, luxR family</fullName>
    </submittedName>
</protein>
<dbReference type="AlphaFoldDB" id="A0A193QP86"/>
<evidence type="ECO:0000313" key="5">
    <source>
        <dbReference type="EMBL" id="CRL46948.1"/>
    </source>
</evidence>
<geneLocation type="plasmid" evidence="6">
    <name>psg3</name>
</geneLocation>
<reference evidence="6" key="1">
    <citation type="submission" date="2015-05" db="EMBL/GenBank/DDBJ databases">
        <authorList>
            <person name="Goodhead I."/>
        </authorList>
    </citation>
    <scope>NUCLEOTIDE SEQUENCE [LARGE SCALE GENOMIC DNA]</scope>
    <source>
        <strain evidence="6">morsitans</strain>
        <plasmid evidence="6">psg3</plasmid>
    </source>
</reference>
<dbReference type="GO" id="GO:0006355">
    <property type="term" value="P:regulation of DNA-templated transcription"/>
    <property type="evidence" value="ECO:0007669"/>
    <property type="project" value="InterPro"/>
</dbReference>
<dbReference type="InterPro" id="IPR000792">
    <property type="entry name" value="Tscrpt_reg_LuxR_C"/>
</dbReference>
<dbReference type="PROSITE" id="PS50043">
    <property type="entry name" value="HTH_LUXR_2"/>
    <property type="match status" value="1"/>
</dbReference>
<proteinExistence type="predicted"/>